<organism evidence="1 2">
    <name type="scientific">Streptomyces chryseus</name>
    <dbReference type="NCBI Taxonomy" id="68186"/>
    <lineage>
        <taxon>Bacteria</taxon>
        <taxon>Bacillati</taxon>
        <taxon>Actinomycetota</taxon>
        <taxon>Actinomycetes</taxon>
        <taxon>Kitasatosporales</taxon>
        <taxon>Streptomycetaceae</taxon>
        <taxon>Streptomyces</taxon>
    </lineage>
</organism>
<accession>A0ABQ3EBK3</accession>
<dbReference type="RefSeq" id="WP_170198258.1">
    <property type="nucleotide sequence ID" value="NZ_BMVO01000032.1"/>
</dbReference>
<reference evidence="2" key="1">
    <citation type="journal article" date="2019" name="Int. J. Syst. Evol. Microbiol.">
        <title>The Global Catalogue of Microorganisms (GCM) 10K type strain sequencing project: providing services to taxonomists for standard genome sequencing and annotation.</title>
        <authorList>
            <consortium name="The Broad Institute Genomics Platform"/>
            <consortium name="The Broad Institute Genome Sequencing Center for Infectious Disease"/>
            <person name="Wu L."/>
            <person name="Ma J."/>
        </authorList>
    </citation>
    <scope>NUCLEOTIDE SEQUENCE [LARGE SCALE GENOMIC DNA]</scope>
    <source>
        <strain evidence="2">JCM 4737</strain>
    </source>
</reference>
<name>A0ABQ3EBK3_9ACTN</name>
<dbReference type="Gene3D" id="3.40.50.300">
    <property type="entry name" value="P-loop containing nucleotide triphosphate hydrolases"/>
    <property type="match status" value="1"/>
</dbReference>
<evidence type="ECO:0008006" key="3">
    <source>
        <dbReference type="Google" id="ProtNLM"/>
    </source>
</evidence>
<sequence length="232" mass="26088">MSIPRVNIAFAGLTAAGKTTHARLLADHLGYEYVSATQIMLEILGIATQDTKRVWFHHMDEIEQARSGDRIDQELERRLLELALAKEGLVLDTWAMAWICPDPIIRIWIDSDRLSRHWKCFVSQGQPPKLALPGCATLIDRKDESTRDSFLRRHNFDLFADHAMFDAVLTNTHLISEPSPVATEEGIRLFAPVVQLVADHLLGRVPWSEVQATLQGADPRQARSVLHLKTAG</sequence>
<evidence type="ECO:0000313" key="1">
    <source>
        <dbReference type="EMBL" id="GHB28748.1"/>
    </source>
</evidence>
<evidence type="ECO:0000313" key="2">
    <source>
        <dbReference type="Proteomes" id="UP000599437"/>
    </source>
</evidence>
<comment type="caution">
    <text evidence="1">The sequence shown here is derived from an EMBL/GenBank/DDBJ whole genome shotgun (WGS) entry which is preliminary data.</text>
</comment>
<dbReference type="Pfam" id="PF13189">
    <property type="entry name" value="Cytidylate_kin2"/>
    <property type="match status" value="1"/>
</dbReference>
<dbReference type="InterPro" id="IPR027417">
    <property type="entry name" value="P-loop_NTPase"/>
</dbReference>
<protein>
    <recommendedName>
        <fullName evidence="3">Cytidylate kinase</fullName>
    </recommendedName>
</protein>
<proteinExistence type="predicted"/>
<gene>
    <name evidence="1" type="ORF">GCM10010346_60360</name>
</gene>
<dbReference type="Proteomes" id="UP000599437">
    <property type="component" value="Unassembled WGS sequence"/>
</dbReference>
<dbReference type="EMBL" id="BMVO01000032">
    <property type="protein sequence ID" value="GHB28748.1"/>
    <property type="molecule type" value="Genomic_DNA"/>
</dbReference>
<dbReference type="SUPFAM" id="SSF52540">
    <property type="entry name" value="P-loop containing nucleoside triphosphate hydrolases"/>
    <property type="match status" value="1"/>
</dbReference>
<keyword evidence="2" id="KW-1185">Reference proteome</keyword>